<dbReference type="SUPFAM" id="SSF161093">
    <property type="entry name" value="MgtE membrane domain-like"/>
    <property type="match status" value="1"/>
</dbReference>
<keyword evidence="13" id="KW-1185">Reference proteome</keyword>
<dbReference type="InterPro" id="IPR046342">
    <property type="entry name" value="CBS_dom_sf"/>
</dbReference>
<comment type="function">
    <text evidence="9">Acts as a magnesium transporter.</text>
</comment>
<dbReference type="InterPro" id="IPR006668">
    <property type="entry name" value="Mg_transptr_MgtE_intracell_dom"/>
</dbReference>
<dbReference type="Gene3D" id="1.25.60.10">
    <property type="entry name" value="MgtE N-terminal domain-like"/>
    <property type="match status" value="1"/>
</dbReference>
<comment type="subcellular location">
    <subcellularLocation>
        <location evidence="9">Cell membrane</location>
        <topology evidence="9">Multi-pass membrane protein</topology>
    </subcellularLocation>
    <subcellularLocation>
        <location evidence="1">Membrane</location>
        <topology evidence="1">Multi-pass membrane protein</topology>
    </subcellularLocation>
</comment>
<evidence type="ECO:0000313" key="13">
    <source>
        <dbReference type="Proteomes" id="UP000571950"/>
    </source>
</evidence>
<comment type="similarity">
    <text evidence="2 9">Belongs to the SLC41A transporter family.</text>
</comment>
<evidence type="ECO:0000256" key="2">
    <source>
        <dbReference type="ARBA" id="ARBA00009749"/>
    </source>
</evidence>
<comment type="subunit">
    <text evidence="9">Homodimer.</text>
</comment>
<dbReference type="InterPro" id="IPR000644">
    <property type="entry name" value="CBS_dom"/>
</dbReference>
<evidence type="ECO:0000256" key="3">
    <source>
        <dbReference type="ARBA" id="ARBA00022448"/>
    </source>
</evidence>
<feature type="transmembrane region" description="Helical" evidence="9">
    <location>
        <begin position="323"/>
        <end position="341"/>
    </location>
</feature>
<feature type="transmembrane region" description="Helical" evidence="9">
    <location>
        <begin position="426"/>
        <end position="448"/>
    </location>
</feature>
<evidence type="ECO:0000259" key="11">
    <source>
        <dbReference type="PROSITE" id="PS51371"/>
    </source>
</evidence>
<dbReference type="SUPFAM" id="SSF158791">
    <property type="entry name" value="MgtE N-terminal domain-like"/>
    <property type="match status" value="1"/>
</dbReference>
<evidence type="ECO:0000256" key="1">
    <source>
        <dbReference type="ARBA" id="ARBA00004141"/>
    </source>
</evidence>
<dbReference type="SUPFAM" id="SSF54631">
    <property type="entry name" value="CBS-domain pair"/>
    <property type="match status" value="1"/>
</dbReference>
<dbReference type="PROSITE" id="PS51371">
    <property type="entry name" value="CBS"/>
    <property type="match status" value="1"/>
</dbReference>
<comment type="caution">
    <text evidence="12">The sequence shown here is derived from an EMBL/GenBank/DDBJ whole genome shotgun (WGS) entry which is preliminary data.</text>
</comment>
<comment type="caution">
    <text evidence="9">Lacks conserved residue(s) required for the propagation of feature annotation.</text>
</comment>
<evidence type="ECO:0000256" key="9">
    <source>
        <dbReference type="RuleBase" id="RU362011"/>
    </source>
</evidence>
<dbReference type="PANTHER" id="PTHR43773:SF1">
    <property type="entry name" value="MAGNESIUM TRANSPORTER MGTE"/>
    <property type="match status" value="1"/>
</dbReference>
<feature type="transmembrane region" description="Helical" evidence="9">
    <location>
        <begin position="397"/>
        <end position="420"/>
    </location>
</feature>
<keyword evidence="6 9" id="KW-1133">Transmembrane helix</keyword>
<feature type="transmembrane region" description="Helical" evidence="9">
    <location>
        <begin position="460"/>
        <end position="484"/>
    </location>
</feature>
<dbReference type="Gene3D" id="3.10.580.10">
    <property type="entry name" value="CBS-domain"/>
    <property type="match status" value="1"/>
</dbReference>
<proteinExistence type="inferred from homology"/>
<dbReference type="Pfam" id="PF00571">
    <property type="entry name" value="CBS"/>
    <property type="match status" value="1"/>
</dbReference>
<evidence type="ECO:0000256" key="8">
    <source>
        <dbReference type="PROSITE-ProRule" id="PRU00703"/>
    </source>
</evidence>
<evidence type="ECO:0000256" key="7">
    <source>
        <dbReference type="ARBA" id="ARBA00023136"/>
    </source>
</evidence>
<evidence type="ECO:0000256" key="10">
    <source>
        <dbReference type="SAM" id="MobiDB-lite"/>
    </source>
</evidence>
<dbReference type="InterPro" id="IPR036739">
    <property type="entry name" value="SLC41_membr_dom_sf"/>
</dbReference>
<dbReference type="EMBL" id="JACIDT010000001">
    <property type="protein sequence ID" value="MBB3924455.1"/>
    <property type="molecule type" value="Genomic_DNA"/>
</dbReference>
<dbReference type="SMART" id="SM00924">
    <property type="entry name" value="MgtE_N"/>
    <property type="match status" value="1"/>
</dbReference>
<dbReference type="InterPro" id="IPR006667">
    <property type="entry name" value="SLC41_membr_dom"/>
</dbReference>
<dbReference type="AlphaFoldDB" id="A0A7W6BCP8"/>
<keyword evidence="7 9" id="KW-0472">Membrane</keyword>
<protein>
    <recommendedName>
        <fullName evidence="9">Magnesium transporter MgtE</fullName>
    </recommendedName>
</protein>
<dbReference type="Proteomes" id="UP000571950">
    <property type="component" value="Unassembled WGS sequence"/>
</dbReference>
<dbReference type="NCBIfam" id="TIGR00400">
    <property type="entry name" value="mgtE"/>
    <property type="match status" value="1"/>
</dbReference>
<keyword evidence="4 9" id="KW-0812">Transmembrane</keyword>
<evidence type="ECO:0000256" key="4">
    <source>
        <dbReference type="ARBA" id="ARBA00022692"/>
    </source>
</evidence>
<feature type="region of interest" description="Disordered" evidence="10">
    <location>
        <begin position="1"/>
        <end position="44"/>
    </location>
</feature>
<sequence length="486" mass="51816">MNQTNAAPPAGPPEDAEPGLIDTVPGEDAAAAESRHDEDDRLKPEYVSAVREAVEQGDRDRARELVSPLHPADIADLIELTPAEERADIIAALGDLVGAEVLSELNEYVRDDLIEALEPQQVADLASELDTDDAVAIIEDMEEADQQAVLDAMEPEDRAAIESALAYPEESAGRLMQRDLIAVPPHMNVGQVIDYLRDGQRLTTDFWEIFVVDEAHHPIGTCQLSWVLTCPRSIPIADVMKREQTLIPVDMDQEEVALRFQKYALISAAVVDAEGRLVGMITVDDILHIVQEEAGEDILRLSGAGDGDINEPILESYKGRVRWLLSNLVTALVASTIIGIFEGTIEKMVALATLMPIVAGVGGNAGSQTMAVTVRALATNQITASNRWRTVLREIRVALLNGSTVACVLGIGVAIVFGNIVLGGVIAAAMMANIVTAGLAGASIPLIFDRFDADPAVASSIFVTMVTDSMGFLAFLGLATAAGLTG</sequence>
<evidence type="ECO:0000313" key="12">
    <source>
        <dbReference type="EMBL" id="MBB3924455.1"/>
    </source>
</evidence>
<evidence type="ECO:0000256" key="6">
    <source>
        <dbReference type="ARBA" id="ARBA00022989"/>
    </source>
</evidence>
<dbReference type="GO" id="GO:0015095">
    <property type="term" value="F:magnesium ion transmembrane transporter activity"/>
    <property type="evidence" value="ECO:0007669"/>
    <property type="project" value="UniProtKB-UniRule"/>
</dbReference>
<evidence type="ECO:0000256" key="5">
    <source>
        <dbReference type="ARBA" id="ARBA00022842"/>
    </source>
</evidence>
<reference evidence="12 13" key="1">
    <citation type="submission" date="2020-08" db="EMBL/GenBank/DDBJ databases">
        <title>Genomic Encyclopedia of Type Strains, Phase IV (KMG-IV): sequencing the most valuable type-strain genomes for metagenomic binning, comparative biology and taxonomic classification.</title>
        <authorList>
            <person name="Goeker M."/>
        </authorList>
    </citation>
    <scope>NUCLEOTIDE SEQUENCE [LARGE SCALE GENOMIC DNA]</scope>
    <source>
        <strain evidence="12 13">DSM 26189</strain>
    </source>
</reference>
<organism evidence="12 13">
    <name type="scientific">Sphingobium jiangsuense</name>
    <dbReference type="NCBI Taxonomy" id="870476"/>
    <lineage>
        <taxon>Bacteria</taxon>
        <taxon>Pseudomonadati</taxon>
        <taxon>Pseudomonadota</taxon>
        <taxon>Alphaproteobacteria</taxon>
        <taxon>Sphingomonadales</taxon>
        <taxon>Sphingomonadaceae</taxon>
        <taxon>Sphingobium</taxon>
    </lineage>
</organism>
<dbReference type="SMART" id="SM00116">
    <property type="entry name" value="CBS"/>
    <property type="match status" value="2"/>
</dbReference>
<dbReference type="GO" id="GO:0005886">
    <property type="term" value="C:plasma membrane"/>
    <property type="evidence" value="ECO:0007669"/>
    <property type="project" value="UniProtKB-SubCell"/>
</dbReference>
<dbReference type="Gene3D" id="1.10.357.20">
    <property type="entry name" value="SLC41 divalent cation transporters, integral membrane domain"/>
    <property type="match status" value="1"/>
</dbReference>
<keyword evidence="9" id="KW-0479">Metal-binding</keyword>
<accession>A0A7W6BCP8</accession>
<dbReference type="Pfam" id="PF03448">
    <property type="entry name" value="MgtE_N"/>
    <property type="match status" value="1"/>
</dbReference>
<dbReference type="InterPro" id="IPR006669">
    <property type="entry name" value="MgtE_transporter"/>
</dbReference>
<name>A0A7W6BCP8_9SPHN</name>
<dbReference type="PANTHER" id="PTHR43773">
    <property type="entry name" value="MAGNESIUM TRANSPORTER MGTE"/>
    <property type="match status" value="1"/>
</dbReference>
<dbReference type="RefSeq" id="WP_188070032.1">
    <property type="nucleotide sequence ID" value="NZ_BSPS01000100.1"/>
</dbReference>
<keyword evidence="9" id="KW-1003">Cell membrane</keyword>
<feature type="domain" description="CBS" evidence="11">
    <location>
        <begin position="240"/>
        <end position="298"/>
    </location>
</feature>
<keyword evidence="5 9" id="KW-0460">Magnesium</keyword>
<feature type="compositionally biased region" description="Basic and acidic residues" evidence="10">
    <location>
        <begin position="33"/>
        <end position="44"/>
    </location>
</feature>
<dbReference type="GO" id="GO:0046872">
    <property type="term" value="F:metal ion binding"/>
    <property type="evidence" value="ECO:0007669"/>
    <property type="project" value="UniProtKB-KW"/>
</dbReference>
<gene>
    <name evidence="12" type="ORF">GGR43_000149</name>
</gene>
<dbReference type="InterPro" id="IPR038076">
    <property type="entry name" value="MgtE_N_sf"/>
</dbReference>
<keyword evidence="8" id="KW-0129">CBS domain</keyword>
<dbReference type="Pfam" id="PF01769">
    <property type="entry name" value="MgtE"/>
    <property type="match status" value="1"/>
</dbReference>
<keyword evidence="3 9" id="KW-0813">Transport</keyword>
<dbReference type="CDD" id="cd04606">
    <property type="entry name" value="CBS_pair_Mg_transporter"/>
    <property type="match status" value="1"/>
</dbReference>